<dbReference type="SMART" id="SM00072">
    <property type="entry name" value="GuKc"/>
    <property type="match status" value="1"/>
</dbReference>
<evidence type="ECO:0000256" key="2">
    <source>
        <dbReference type="ARBA" id="ARBA00005790"/>
    </source>
</evidence>
<dbReference type="OrthoDB" id="1033810at2"/>
<reference evidence="7 8" key="1">
    <citation type="submission" date="2016-10" db="EMBL/GenBank/DDBJ databases">
        <authorList>
            <person name="de Groot N.N."/>
        </authorList>
    </citation>
    <scope>NUCLEOTIDE SEQUENCE [LARGE SCALE GENOMIC DNA]</scope>
    <source>
        <strain evidence="7 8">AR40</strain>
    </source>
</reference>
<comment type="catalytic activity">
    <reaction evidence="5">
        <text>GMP + ATP = GDP + ADP</text>
        <dbReference type="Rhea" id="RHEA:20780"/>
        <dbReference type="ChEBI" id="CHEBI:30616"/>
        <dbReference type="ChEBI" id="CHEBI:58115"/>
        <dbReference type="ChEBI" id="CHEBI:58189"/>
        <dbReference type="ChEBI" id="CHEBI:456216"/>
        <dbReference type="EC" id="2.7.4.8"/>
    </reaction>
</comment>
<evidence type="ECO:0000256" key="4">
    <source>
        <dbReference type="ARBA" id="ARBA00022777"/>
    </source>
</evidence>
<evidence type="ECO:0000256" key="5">
    <source>
        <dbReference type="ARBA" id="ARBA00048594"/>
    </source>
</evidence>
<dbReference type="EMBL" id="FOGJ01000010">
    <property type="protein sequence ID" value="SER73040.1"/>
    <property type="molecule type" value="Genomic_DNA"/>
</dbReference>
<accession>A0A1H9RJR6</accession>
<sequence>MGKIVLLMGKSTTGKDTVYKNLLEKHILDLKKVVLYTTRPMRDKEENGVQYYFCDEEGYQKFLNDRKIIEGRTYDTCYGPWRYFTVDDGQIDLSLGSFLMIGTLEAYESMKEYFGADKVVPVYIEISDRIRMERAMHRENKQEHPKYDEMCRRYLADEEDFSEEKIKEAGITRRFNNEGSIEQILGEITSYLKDMGV</sequence>
<keyword evidence="3" id="KW-0808">Transferase</keyword>
<dbReference type="Gene3D" id="3.40.50.300">
    <property type="entry name" value="P-loop containing nucleotide triphosphate hydrolases"/>
    <property type="match status" value="1"/>
</dbReference>
<dbReference type="InterPro" id="IPR008145">
    <property type="entry name" value="GK/Ca_channel_bsu"/>
</dbReference>
<evidence type="ECO:0000313" key="8">
    <source>
        <dbReference type="Proteomes" id="UP000182584"/>
    </source>
</evidence>
<dbReference type="PANTHER" id="PTHR23117">
    <property type="entry name" value="GUANYLATE KINASE-RELATED"/>
    <property type="match status" value="1"/>
</dbReference>
<evidence type="ECO:0000256" key="1">
    <source>
        <dbReference type="ARBA" id="ARBA00003531"/>
    </source>
</evidence>
<organism evidence="7 8">
    <name type="scientific">Butyrivibrio fibrisolvens</name>
    <dbReference type="NCBI Taxonomy" id="831"/>
    <lineage>
        <taxon>Bacteria</taxon>
        <taxon>Bacillati</taxon>
        <taxon>Bacillota</taxon>
        <taxon>Clostridia</taxon>
        <taxon>Lachnospirales</taxon>
        <taxon>Lachnospiraceae</taxon>
        <taxon>Butyrivibrio</taxon>
    </lineage>
</organism>
<evidence type="ECO:0000259" key="6">
    <source>
        <dbReference type="PROSITE" id="PS50052"/>
    </source>
</evidence>
<evidence type="ECO:0000256" key="3">
    <source>
        <dbReference type="ARBA" id="ARBA00022679"/>
    </source>
</evidence>
<dbReference type="GO" id="GO:0005829">
    <property type="term" value="C:cytosol"/>
    <property type="evidence" value="ECO:0007669"/>
    <property type="project" value="TreeGrafter"/>
</dbReference>
<dbReference type="SUPFAM" id="SSF52540">
    <property type="entry name" value="P-loop containing nucleoside triphosphate hydrolases"/>
    <property type="match status" value="1"/>
</dbReference>
<dbReference type="InterPro" id="IPR008144">
    <property type="entry name" value="Guanylate_kin-like_dom"/>
</dbReference>
<dbReference type="InterPro" id="IPR027417">
    <property type="entry name" value="P-loop_NTPase"/>
</dbReference>
<name>A0A1H9RJR6_BUTFI</name>
<keyword evidence="4 7" id="KW-0418">Kinase</keyword>
<dbReference type="RefSeq" id="WP_074755775.1">
    <property type="nucleotide sequence ID" value="NZ_FOGJ01000010.1"/>
</dbReference>
<dbReference type="Proteomes" id="UP000182584">
    <property type="component" value="Unassembled WGS sequence"/>
</dbReference>
<dbReference type="GO" id="GO:0004385">
    <property type="term" value="F:GMP kinase activity"/>
    <property type="evidence" value="ECO:0007669"/>
    <property type="project" value="UniProtKB-EC"/>
</dbReference>
<evidence type="ECO:0000313" key="7">
    <source>
        <dbReference type="EMBL" id="SER73040.1"/>
    </source>
</evidence>
<dbReference type="AlphaFoldDB" id="A0A1H9RJR6"/>
<gene>
    <name evidence="7" type="ORF">SAMN04487884_1105</name>
</gene>
<protein>
    <submittedName>
        <fullName evidence="7">Guanylate kinase</fullName>
    </submittedName>
</protein>
<dbReference type="PROSITE" id="PS50052">
    <property type="entry name" value="GUANYLATE_KINASE_2"/>
    <property type="match status" value="1"/>
</dbReference>
<proteinExistence type="inferred from homology"/>
<dbReference type="Pfam" id="PF00625">
    <property type="entry name" value="Guanylate_kin"/>
    <property type="match status" value="1"/>
</dbReference>
<comment type="function">
    <text evidence="1">Essential for recycling GMP and indirectly, cGMP.</text>
</comment>
<dbReference type="eggNOG" id="COG0194">
    <property type="taxonomic scope" value="Bacteria"/>
</dbReference>
<feature type="domain" description="Guanylate kinase-like" evidence="6">
    <location>
        <begin position="2"/>
        <end position="193"/>
    </location>
</feature>
<dbReference type="PANTHER" id="PTHR23117:SF13">
    <property type="entry name" value="GUANYLATE KINASE"/>
    <property type="match status" value="1"/>
</dbReference>
<comment type="similarity">
    <text evidence="2">Belongs to the guanylate kinase family.</text>
</comment>